<evidence type="ECO:0000313" key="13">
    <source>
        <dbReference type="EMBL" id="KAJ3598921.1"/>
    </source>
</evidence>
<feature type="compositionally biased region" description="Polar residues" evidence="11">
    <location>
        <begin position="302"/>
        <end position="311"/>
    </location>
</feature>
<evidence type="ECO:0000313" key="14">
    <source>
        <dbReference type="Proteomes" id="UP001148018"/>
    </source>
</evidence>
<feature type="compositionally biased region" description="Polar residues" evidence="11">
    <location>
        <begin position="146"/>
        <end position="164"/>
    </location>
</feature>
<feature type="region of interest" description="Disordered" evidence="11">
    <location>
        <begin position="117"/>
        <end position="166"/>
    </location>
</feature>
<evidence type="ECO:0000256" key="6">
    <source>
        <dbReference type="ARBA" id="ARBA00022946"/>
    </source>
</evidence>
<dbReference type="Gene3D" id="1.10.1320.10">
    <property type="entry name" value="DNA-directed RNA polymerase, N-terminal domain"/>
    <property type="match status" value="1"/>
</dbReference>
<proteinExistence type="inferred from homology"/>
<evidence type="ECO:0000259" key="12">
    <source>
        <dbReference type="SMART" id="SM01311"/>
    </source>
</evidence>
<accession>A0A9Q0E429</accession>
<dbReference type="InterPro" id="IPR002092">
    <property type="entry name" value="DNA-dir_Rpol_phage-type"/>
</dbReference>
<evidence type="ECO:0000256" key="9">
    <source>
        <dbReference type="PROSITE-ProRule" id="PRU00708"/>
    </source>
</evidence>
<comment type="caution">
    <text evidence="13">The sequence shown here is derived from an EMBL/GenBank/DDBJ whole genome shotgun (WGS) entry which is preliminary data.</text>
</comment>
<feature type="compositionally biased region" description="Low complexity" evidence="11">
    <location>
        <begin position="120"/>
        <end position="133"/>
    </location>
</feature>
<dbReference type="SUPFAM" id="SSF56672">
    <property type="entry name" value="DNA/RNA polymerases"/>
    <property type="match status" value="1"/>
</dbReference>
<comment type="similarity">
    <text evidence="1 10">Belongs to the phage and mitochondrial RNA polymerase family.</text>
</comment>
<evidence type="ECO:0000256" key="3">
    <source>
        <dbReference type="ARBA" id="ARBA00022478"/>
    </source>
</evidence>
<dbReference type="PROSITE" id="PS51375">
    <property type="entry name" value="PPR"/>
    <property type="match status" value="1"/>
</dbReference>
<dbReference type="EMBL" id="JANIIK010000048">
    <property type="protein sequence ID" value="KAJ3598921.1"/>
    <property type="molecule type" value="Genomic_DNA"/>
</dbReference>
<dbReference type="PROSITE" id="PS00900">
    <property type="entry name" value="RNA_POL_PHAGE_1"/>
    <property type="match status" value="1"/>
</dbReference>
<gene>
    <name evidence="13" type="ORF">NHX12_032884</name>
</gene>
<dbReference type="OrthoDB" id="276422at2759"/>
<evidence type="ECO:0000256" key="2">
    <source>
        <dbReference type="ARBA" id="ARBA00012418"/>
    </source>
</evidence>
<keyword evidence="5 10" id="KW-0548">Nucleotidyltransferase</keyword>
<evidence type="ECO:0000256" key="11">
    <source>
        <dbReference type="SAM" id="MobiDB-lite"/>
    </source>
</evidence>
<dbReference type="FunFam" id="1.10.287.280:FF:000001">
    <property type="entry name" value="DNA-directed RNA polymerase"/>
    <property type="match status" value="1"/>
</dbReference>
<dbReference type="InterPro" id="IPR029262">
    <property type="entry name" value="RPOL_N"/>
</dbReference>
<dbReference type="GO" id="GO:0034245">
    <property type="term" value="C:mitochondrial DNA-directed RNA polymerase complex"/>
    <property type="evidence" value="ECO:0007669"/>
    <property type="project" value="TreeGrafter"/>
</dbReference>
<dbReference type="Gene3D" id="1.10.150.20">
    <property type="entry name" value="5' to 3' exonuclease, C-terminal subdomain"/>
    <property type="match status" value="1"/>
</dbReference>
<dbReference type="Pfam" id="PF14700">
    <property type="entry name" value="RPOL_N"/>
    <property type="match status" value="1"/>
</dbReference>
<comment type="catalytic activity">
    <reaction evidence="8 10">
        <text>RNA(n) + a ribonucleoside 5'-triphosphate = RNA(n+1) + diphosphate</text>
        <dbReference type="Rhea" id="RHEA:21248"/>
        <dbReference type="Rhea" id="RHEA-COMP:14527"/>
        <dbReference type="Rhea" id="RHEA-COMP:17342"/>
        <dbReference type="ChEBI" id="CHEBI:33019"/>
        <dbReference type="ChEBI" id="CHEBI:61557"/>
        <dbReference type="ChEBI" id="CHEBI:140395"/>
        <dbReference type="EC" id="2.7.7.6"/>
    </reaction>
</comment>
<comment type="function">
    <text evidence="10">DNA-dependent RNA polymerase catalyzes the transcription of DNA into RNA using the four ribonucleoside triphosphates as substrates.</text>
</comment>
<reference evidence="13" key="1">
    <citation type="submission" date="2022-07" db="EMBL/GenBank/DDBJ databases">
        <title>Chromosome-level genome of Muraenolepis orangiensis.</title>
        <authorList>
            <person name="Kim J."/>
        </authorList>
    </citation>
    <scope>NUCLEOTIDE SEQUENCE</scope>
    <source>
        <strain evidence="13">KU_S4_2022</strain>
        <tissue evidence="13">Muscle</tissue>
    </source>
</reference>
<dbReference type="PROSITE" id="PS00489">
    <property type="entry name" value="RNA_POL_PHAGE_2"/>
    <property type="match status" value="1"/>
</dbReference>
<protein>
    <recommendedName>
        <fullName evidence="2 10">DNA-directed RNA polymerase</fullName>
        <ecNumber evidence="2 10">2.7.7.6</ecNumber>
    </recommendedName>
</protein>
<feature type="region of interest" description="Disordered" evidence="11">
    <location>
        <begin position="272"/>
        <end position="312"/>
    </location>
</feature>
<evidence type="ECO:0000256" key="8">
    <source>
        <dbReference type="ARBA" id="ARBA00048552"/>
    </source>
</evidence>
<feature type="region of interest" description="Disordered" evidence="11">
    <location>
        <begin position="47"/>
        <end position="70"/>
    </location>
</feature>
<evidence type="ECO:0000256" key="10">
    <source>
        <dbReference type="RuleBase" id="RU003805"/>
    </source>
</evidence>
<dbReference type="PANTHER" id="PTHR10102:SF0">
    <property type="entry name" value="DNA-DIRECTED RNA POLYMERASE, MITOCHONDRIAL"/>
    <property type="match status" value="1"/>
</dbReference>
<keyword evidence="14" id="KW-1185">Reference proteome</keyword>
<dbReference type="Gene3D" id="1.25.40.10">
    <property type="entry name" value="Tetratricopeptide repeat domain"/>
    <property type="match status" value="1"/>
</dbReference>
<dbReference type="PANTHER" id="PTHR10102">
    <property type="entry name" value="DNA-DIRECTED RNA POLYMERASE, MITOCHONDRIAL"/>
    <property type="match status" value="1"/>
</dbReference>
<keyword evidence="7 10" id="KW-0804">Transcription</keyword>
<organism evidence="13 14">
    <name type="scientific">Muraenolepis orangiensis</name>
    <name type="common">Patagonian moray cod</name>
    <dbReference type="NCBI Taxonomy" id="630683"/>
    <lineage>
        <taxon>Eukaryota</taxon>
        <taxon>Metazoa</taxon>
        <taxon>Chordata</taxon>
        <taxon>Craniata</taxon>
        <taxon>Vertebrata</taxon>
        <taxon>Euteleostomi</taxon>
        <taxon>Actinopterygii</taxon>
        <taxon>Neopterygii</taxon>
        <taxon>Teleostei</taxon>
        <taxon>Neoteleostei</taxon>
        <taxon>Acanthomorphata</taxon>
        <taxon>Zeiogadaria</taxon>
        <taxon>Gadariae</taxon>
        <taxon>Gadiformes</taxon>
        <taxon>Muraenolepidoidei</taxon>
        <taxon>Muraenolepididae</taxon>
        <taxon>Muraenolepis</taxon>
    </lineage>
</organism>
<evidence type="ECO:0000256" key="7">
    <source>
        <dbReference type="ARBA" id="ARBA00023163"/>
    </source>
</evidence>
<dbReference type="InterPro" id="IPR002885">
    <property type="entry name" value="PPR_rpt"/>
</dbReference>
<dbReference type="GO" id="GO:0001018">
    <property type="term" value="F:mitochondrial promoter sequence-specific DNA binding"/>
    <property type="evidence" value="ECO:0007669"/>
    <property type="project" value="TreeGrafter"/>
</dbReference>
<dbReference type="InterPro" id="IPR043502">
    <property type="entry name" value="DNA/RNA_pol_sf"/>
</dbReference>
<dbReference type="FunFam" id="1.10.150.20:FF:000031">
    <property type="entry name" value="DNA-directed RNA polymerase"/>
    <property type="match status" value="1"/>
</dbReference>
<feature type="compositionally biased region" description="Basic and acidic residues" evidence="11">
    <location>
        <begin position="292"/>
        <end position="301"/>
    </location>
</feature>
<dbReference type="Pfam" id="PF00940">
    <property type="entry name" value="RNA_pol"/>
    <property type="match status" value="1"/>
</dbReference>
<dbReference type="EC" id="2.7.7.6" evidence="2 10"/>
<dbReference type="InterPro" id="IPR011990">
    <property type="entry name" value="TPR-like_helical_dom_sf"/>
</dbReference>
<keyword evidence="3 10" id="KW-0240">DNA-directed RNA polymerase</keyword>
<dbReference type="Gene3D" id="1.10.287.280">
    <property type="match status" value="1"/>
</dbReference>
<sequence>MSAVESSQSPAARVLGSCRFLDSSHLHRSCVDDLSLQSRAADMVRNFNSARRDDGRRERQTQQRLQQRHFSPLFPKTKESETRVIKQTQLLDVLEARIQQLQSDGVLDVQHAKVQVLKAPPSGKGSPSGKGPKTMVHEKGDIGKPKQTTSQGATKSQSSKNQPSRWLAKLNQEKTNIIKKEQSLQKLRKNVKGKPQKIVRENPQKVIRENPQKVIRMKPQKVVQVKPQMVVQVKQPQMVVQVKPQKVVLEKPQKIVQEKPQKIVQEKPQKIVQEKPQNNVEKKATSAVPHKTSKEKSRERAQSQPSLNPQTLAKEKAEVEELESILNQQDRNWLSSTSPECRLGDQEEEASYLLNSRSYLEACAFSGDVQRANFFLVSQHKIVSRRKRLDIGMYNTLMRIWAKKGTLSPIGRLFILMEEAGLKPDLGSYCTALECMGRSGSGSGVVSRCFTPPPPPPRCLDHMESEKLSLDDLFSKLVFRQDERDMVMKAVHSVRPDYRPVSNDDLGATGCHPALVRDFYLQREVHHYPKLDFTREELQERFRQQLRVEQDCTVTIDSVEALVPVTEHMAKMRALLGDLRSEWRKTLLQALREMKTILSSSESNSRTHSQPIYPYLCLLDDREYVDIMMQSVAHLPLRGESLKILSMELGHSIHTKCSIRYKGEEHMVNKLATIYSGYADLLAKDGKVHNVLPREHWLRLEAAETWGPTMQSRDLQWPSIITMELGICMVDLIVKHLKISSDILKISSDILNPVGFIKPHPIFTQIQQEATETRLTFDSHVMPMLCPPVPWISAKYGACLLSPTKLMRTVDGATQHEQLLVQCPNLHPVLDSLNLLGSCTWQVNKLLLDIVISIFNSRGNEKLGVPPPLSEAPPVPNFNDPAFTSAEKALAKREAAQAKKRASEMHSLRMDALYKLSIANHMRDAKFWFPHNMDFRGRTYPCPTYFNHLGSDVTRALLSFAEGKPLGPKGLDWLKIHLVNLTGLKKRSSLVGRLEFANSVMEDILDSADHPLHGKKWWMDADEPWQALGCCMEIANAVRSPDPAQFISHLPVQQDGSCNGLQHYAALGRDTIGATSVNLMPCDVPQDVYSGVAQQVEEFRARDAKSGLKTAQILEGFINRKVVKQTVMTVVYGVTRYGGRLQIEKRLKEIEDFPKEYVWDASQYLVRQVFSGLKEMFTGTREIQDWLTDSARLISMSGHTVEWQTPLGMPVIQPYHRSRKEVLKHDMQTVTLQVSHDMKERPDTVKQKNAFPPNFIHSLDSTHMMLTSLYCYSAGLTFVSVHDCFWTHADTVDTMNKVCREQFVALHSQPILQDLSNFLLRKYCSKQPAEGNNKRYLEHLRLMLMLSKVPQTGDFNLQRVKESTYFFS</sequence>
<keyword evidence="6" id="KW-0809">Transit peptide</keyword>
<name>A0A9Q0E429_9TELE</name>
<dbReference type="InterPro" id="IPR046950">
    <property type="entry name" value="DNA-dir_Rpol_C_phage-type"/>
</dbReference>
<dbReference type="GO" id="GO:0003899">
    <property type="term" value="F:DNA-directed RNA polymerase activity"/>
    <property type="evidence" value="ECO:0007669"/>
    <property type="project" value="UniProtKB-EC"/>
</dbReference>
<keyword evidence="4 10" id="KW-0808">Transferase</keyword>
<feature type="repeat" description="PPR" evidence="9">
    <location>
        <begin position="390"/>
        <end position="424"/>
    </location>
</feature>
<dbReference type="InterPro" id="IPR037159">
    <property type="entry name" value="RNA_POL_N_sf"/>
</dbReference>
<dbReference type="Proteomes" id="UP001148018">
    <property type="component" value="Unassembled WGS sequence"/>
</dbReference>
<evidence type="ECO:0000256" key="1">
    <source>
        <dbReference type="ARBA" id="ARBA00009493"/>
    </source>
</evidence>
<evidence type="ECO:0000256" key="4">
    <source>
        <dbReference type="ARBA" id="ARBA00022679"/>
    </source>
</evidence>
<dbReference type="GO" id="GO:0006390">
    <property type="term" value="P:mitochondrial transcription"/>
    <property type="evidence" value="ECO:0007669"/>
    <property type="project" value="TreeGrafter"/>
</dbReference>
<feature type="domain" description="DNA-directed RNA polymerase N-terminal" evidence="12">
    <location>
        <begin position="543"/>
        <end position="838"/>
    </location>
</feature>
<feature type="compositionally biased region" description="Basic and acidic residues" evidence="11">
    <location>
        <begin position="50"/>
        <end position="61"/>
    </location>
</feature>
<evidence type="ECO:0000256" key="5">
    <source>
        <dbReference type="ARBA" id="ARBA00022695"/>
    </source>
</evidence>
<feature type="compositionally biased region" description="Basic and acidic residues" evidence="11">
    <location>
        <begin position="135"/>
        <end position="144"/>
    </location>
</feature>
<dbReference type="SMART" id="SM01311">
    <property type="entry name" value="RPOL_N"/>
    <property type="match status" value="1"/>
</dbReference>